<name>A0A226N3W6_CALSU</name>
<gene>
    <name evidence="2" type="ORF">ASZ78_012331</name>
</gene>
<evidence type="ECO:0000256" key="1">
    <source>
        <dbReference type="SAM" id="MobiDB-lite"/>
    </source>
</evidence>
<comment type="caution">
    <text evidence="2">The sequence shown here is derived from an EMBL/GenBank/DDBJ whole genome shotgun (WGS) entry which is preliminary data.</text>
</comment>
<dbReference type="OrthoDB" id="6226111at2759"/>
<evidence type="ECO:0000313" key="2">
    <source>
        <dbReference type="EMBL" id="OXB62283.1"/>
    </source>
</evidence>
<evidence type="ECO:0000313" key="3">
    <source>
        <dbReference type="Proteomes" id="UP000198323"/>
    </source>
</evidence>
<dbReference type="Proteomes" id="UP000198323">
    <property type="component" value="Unassembled WGS sequence"/>
</dbReference>
<feature type="compositionally biased region" description="Polar residues" evidence="1">
    <location>
        <begin position="110"/>
        <end position="121"/>
    </location>
</feature>
<accession>A0A226N3W6</accession>
<dbReference type="PANTHER" id="PTHR28634:SF1">
    <property type="entry name" value="ZINC FINGER B-BOX DOMAIN-CONTAINING PROTEIN 1"/>
    <property type="match status" value="1"/>
</dbReference>
<proteinExistence type="predicted"/>
<feature type="region of interest" description="Disordered" evidence="1">
    <location>
        <begin position="51"/>
        <end position="94"/>
    </location>
</feature>
<dbReference type="InterPro" id="IPR037688">
    <property type="entry name" value="ZBBX"/>
</dbReference>
<feature type="region of interest" description="Disordered" evidence="1">
    <location>
        <begin position="1"/>
        <end position="26"/>
    </location>
</feature>
<feature type="region of interest" description="Disordered" evidence="1">
    <location>
        <begin position="110"/>
        <end position="174"/>
    </location>
</feature>
<dbReference type="EMBL" id="MCFN01000224">
    <property type="protein sequence ID" value="OXB62283.1"/>
    <property type="molecule type" value="Genomic_DNA"/>
</dbReference>
<organism evidence="2 3">
    <name type="scientific">Callipepla squamata</name>
    <name type="common">Scaled quail</name>
    <dbReference type="NCBI Taxonomy" id="9009"/>
    <lineage>
        <taxon>Eukaryota</taxon>
        <taxon>Metazoa</taxon>
        <taxon>Chordata</taxon>
        <taxon>Craniata</taxon>
        <taxon>Vertebrata</taxon>
        <taxon>Euteleostomi</taxon>
        <taxon>Archelosauria</taxon>
        <taxon>Archosauria</taxon>
        <taxon>Dinosauria</taxon>
        <taxon>Saurischia</taxon>
        <taxon>Theropoda</taxon>
        <taxon>Coelurosauria</taxon>
        <taxon>Aves</taxon>
        <taxon>Neognathae</taxon>
        <taxon>Galloanserae</taxon>
        <taxon>Galliformes</taxon>
        <taxon>Odontophoridae</taxon>
        <taxon>Callipepla</taxon>
    </lineage>
</organism>
<dbReference type="STRING" id="9009.A0A226N3W6"/>
<dbReference type="AlphaFoldDB" id="A0A226N3W6"/>
<dbReference type="PANTHER" id="PTHR28634">
    <property type="entry name" value="ZINC FINGER B-BOX DOMAIN-CONTAINING PROTEIN 1"/>
    <property type="match status" value="1"/>
</dbReference>
<keyword evidence="3" id="KW-1185">Reference proteome</keyword>
<feature type="compositionally biased region" description="Basic and acidic residues" evidence="1">
    <location>
        <begin position="1"/>
        <end position="10"/>
    </location>
</feature>
<reference evidence="2 3" key="1">
    <citation type="submission" date="2016-07" db="EMBL/GenBank/DDBJ databases">
        <title>Disparate Historic Effective Population Sizes Predicted by Modern Levels of Genome Diversity for the Scaled Quail (Callipepla squamata) and the Northern Bobwhite (Colinus virginianus): Inferences from First and Second Generation Draft Genome Assemblies for Sympatric New World Quail.</title>
        <authorList>
            <person name="Oldeschulte D.L."/>
            <person name="Halley Y.A."/>
            <person name="Bhattarai E.K."/>
            <person name="Brashear W.A."/>
            <person name="Hill J."/>
            <person name="Metz R.P."/>
            <person name="Johnson C.D."/>
            <person name="Rollins D."/>
            <person name="Peterson M.J."/>
            <person name="Bickhart D.M."/>
            <person name="Decker J.E."/>
            <person name="Seabury C.M."/>
        </authorList>
    </citation>
    <scope>NUCLEOTIDE SEQUENCE [LARGE SCALE GENOMIC DNA]</scope>
    <source>
        <strain evidence="2 3">Texas</strain>
        <tissue evidence="2">Leg muscle</tissue>
    </source>
</reference>
<sequence>MENKEMEKKLQQLQSNMCREKEERKKSCTYHWKSGQAGPMAIQTRFLSRNKVKSNKVSSGKVKLQLLKEPTQEPVKDPWKHKMTDDGAQDKPRVKEMACGQCETKNKMTELSSESAQTGLDNQDKGILLNGSFNEEESAQSFQEALTQWRNGNDHRREQRAGEVLSGLSWHSRF</sequence>
<protein>
    <submittedName>
        <fullName evidence="2">Uncharacterized protein</fullName>
    </submittedName>
</protein>
<feature type="compositionally biased region" description="Polar residues" evidence="1">
    <location>
        <begin position="139"/>
        <end position="151"/>
    </location>
</feature>
<feature type="compositionally biased region" description="Basic and acidic residues" evidence="1">
    <location>
        <begin position="152"/>
        <end position="161"/>
    </location>
</feature>
<feature type="compositionally biased region" description="Basic and acidic residues" evidence="1">
    <location>
        <begin position="70"/>
        <end position="94"/>
    </location>
</feature>